<dbReference type="CDD" id="cd07302">
    <property type="entry name" value="CHD"/>
    <property type="match status" value="1"/>
</dbReference>
<dbReference type="RefSeq" id="WP_014804961.1">
    <property type="nucleotide sequence ID" value="NC_018020.1"/>
</dbReference>
<dbReference type="KEGG" id="tpx:Turpa_3850"/>
<protein>
    <submittedName>
        <fullName evidence="2">Adenylate/guanylate cyclase</fullName>
    </submittedName>
</protein>
<gene>
    <name evidence="2" type="ordered locus">Turpa_3850</name>
</gene>
<keyword evidence="3" id="KW-1185">Reference proteome</keyword>
<dbReference type="InterPro" id="IPR029787">
    <property type="entry name" value="Nucleotide_cyclase"/>
</dbReference>
<evidence type="ECO:0000313" key="2">
    <source>
        <dbReference type="EMBL" id="AFM14484.1"/>
    </source>
</evidence>
<dbReference type="GO" id="GO:0035556">
    <property type="term" value="P:intracellular signal transduction"/>
    <property type="evidence" value="ECO:0007669"/>
    <property type="project" value="InterPro"/>
</dbReference>
<evidence type="ECO:0000259" key="1">
    <source>
        <dbReference type="PROSITE" id="PS50125"/>
    </source>
</evidence>
<dbReference type="EMBL" id="CP002959">
    <property type="protein sequence ID" value="AFM14484.1"/>
    <property type="molecule type" value="Genomic_DNA"/>
</dbReference>
<dbReference type="AlphaFoldDB" id="I4BB27"/>
<sequence>MSSKPAICLVHRSDSPPEGIIAALSTLSEVRVFSGTRPLPPVSDTAQLLVFYAPVVDTDFLPEIQHHCNAGKRSVIVICANLAKPQRQQMLQMGVAEILEPDIDHAELIIKVRRVIEAVNLAGRIAELDGHIEKLSAYFSGDVVKMILGQQATNHDYGENLEATIFFLDIRNFTRISEGVEPNLIAALLNRLYTDIMDLILTYKGSVNKIIGDALLSTFGCPVRGERDARNAVECALAIRDTLHLFNSTKPAYIQEDISIGMGIATGRVFAGTIGSYRKRDYTVIGDTVNIAARLEGLTKQTRFDLIIDRKTRDLAGQDLKVRKLQVSRVRGRTQPMEIFLVDGLAHKAAATGTDAVFFSS</sequence>
<dbReference type="PANTHER" id="PTHR43081">
    <property type="entry name" value="ADENYLATE CYCLASE, TERMINAL-DIFFERENTIATION SPECIFIC-RELATED"/>
    <property type="match status" value="1"/>
</dbReference>
<dbReference type="Proteomes" id="UP000006048">
    <property type="component" value="Chromosome"/>
</dbReference>
<dbReference type="GO" id="GO:0006171">
    <property type="term" value="P:cAMP biosynthetic process"/>
    <property type="evidence" value="ECO:0007669"/>
    <property type="project" value="TreeGrafter"/>
</dbReference>
<dbReference type="SUPFAM" id="SSF55073">
    <property type="entry name" value="Nucleotide cyclase"/>
    <property type="match status" value="1"/>
</dbReference>
<dbReference type="PATRIC" id="fig|869212.3.peg.3879"/>
<dbReference type="OrthoDB" id="9806704at2"/>
<dbReference type="HOGENOM" id="CLU_000445_110_0_12"/>
<name>I4BB27_TURPD</name>
<evidence type="ECO:0000313" key="3">
    <source>
        <dbReference type="Proteomes" id="UP000006048"/>
    </source>
</evidence>
<dbReference type="InterPro" id="IPR001054">
    <property type="entry name" value="A/G_cyclase"/>
</dbReference>
<feature type="domain" description="Guanylate cyclase" evidence="1">
    <location>
        <begin position="164"/>
        <end position="296"/>
    </location>
</feature>
<dbReference type="PROSITE" id="PS50125">
    <property type="entry name" value="GUANYLATE_CYCLASE_2"/>
    <property type="match status" value="1"/>
</dbReference>
<dbReference type="PANTHER" id="PTHR43081:SF1">
    <property type="entry name" value="ADENYLATE CYCLASE, TERMINAL-DIFFERENTIATION SPECIFIC"/>
    <property type="match status" value="1"/>
</dbReference>
<dbReference type="InterPro" id="IPR050697">
    <property type="entry name" value="Adenylyl/Guanylyl_Cyclase_3/4"/>
</dbReference>
<proteinExistence type="predicted"/>
<reference evidence="2 3" key="1">
    <citation type="submission" date="2012-06" db="EMBL/GenBank/DDBJ databases">
        <title>The complete chromosome of genome of Turneriella parva DSM 21527.</title>
        <authorList>
            <consortium name="US DOE Joint Genome Institute (JGI-PGF)"/>
            <person name="Lucas S."/>
            <person name="Han J."/>
            <person name="Lapidus A."/>
            <person name="Bruce D."/>
            <person name="Goodwin L."/>
            <person name="Pitluck S."/>
            <person name="Peters L."/>
            <person name="Kyrpides N."/>
            <person name="Mavromatis K."/>
            <person name="Ivanova N."/>
            <person name="Mikhailova N."/>
            <person name="Chertkov O."/>
            <person name="Detter J.C."/>
            <person name="Tapia R."/>
            <person name="Han C."/>
            <person name="Land M."/>
            <person name="Hauser L."/>
            <person name="Markowitz V."/>
            <person name="Cheng J.-F."/>
            <person name="Hugenholtz P."/>
            <person name="Woyke T."/>
            <person name="Wu D."/>
            <person name="Gronow S."/>
            <person name="Wellnitz S."/>
            <person name="Brambilla E."/>
            <person name="Klenk H.-P."/>
            <person name="Eisen J.A."/>
        </authorList>
    </citation>
    <scope>NUCLEOTIDE SEQUENCE [LARGE SCALE GENOMIC DNA]</scope>
    <source>
        <strain evidence="3">ATCC BAA-1111 / DSM 21527 / NCTC 11395 / H</strain>
    </source>
</reference>
<accession>I4BB27</accession>
<organism evidence="2 3">
    <name type="scientific">Turneriella parva (strain ATCC BAA-1111 / DSM 21527 / NCTC 11395 / H)</name>
    <name type="common">Leptospira parva</name>
    <dbReference type="NCBI Taxonomy" id="869212"/>
    <lineage>
        <taxon>Bacteria</taxon>
        <taxon>Pseudomonadati</taxon>
        <taxon>Spirochaetota</taxon>
        <taxon>Spirochaetia</taxon>
        <taxon>Leptospirales</taxon>
        <taxon>Leptospiraceae</taxon>
        <taxon>Turneriella</taxon>
    </lineage>
</organism>
<dbReference type="STRING" id="869212.Turpa_3850"/>
<dbReference type="Gene3D" id="3.30.70.1230">
    <property type="entry name" value="Nucleotide cyclase"/>
    <property type="match status" value="1"/>
</dbReference>
<dbReference type="SMART" id="SM00044">
    <property type="entry name" value="CYCc"/>
    <property type="match status" value="1"/>
</dbReference>
<dbReference type="Pfam" id="PF00211">
    <property type="entry name" value="Guanylate_cyc"/>
    <property type="match status" value="1"/>
</dbReference>
<dbReference type="GO" id="GO:0004016">
    <property type="term" value="F:adenylate cyclase activity"/>
    <property type="evidence" value="ECO:0007669"/>
    <property type="project" value="UniProtKB-ARBA"/>
</dbReference>